<proteinExistence type="predicted"/>
<dbReference type="EMBL" id="BPLQ01002493">
    <property type="protein sequence ID" value="GIX93420.1"/>
    <property type="molecule type" value="Genomic_DNA"/>
</dbReference>
<dbReference type="AlphaFoldDB" id="A0AAV4PA03"/>
<dbReference type="Proteomes" id="UP001054837">
    <property type="component" value="Unassembled WGS sequence"/>
</dbReference>
<evidence type="ECO:0000313" key="2">
    <source>
        <dbReference type="Proteomes" id="UP001054837"/>
    </source>
</evidence>
<comment type="caution">
    <text evidence="1">The sequence shown here is derived from an EMBL/GenBank/DDBJ whole genome shotgun (WGS) entry which is preliminary data.</text>
</comment>
<evidence type="ECO:0000313" key="1">
    <source>
        <dbReference type="EMBL" id="GIX93420.1"/>
    </source>
</evidence>
<name>A0AAV4PA03_9ARAC</name>
<reference evidence="1 2" key="1">
    <citation type="submission" date="2021-06" db="EMBL/GenBank/DDBJ databases">
        <title>Caerostris darwini draft genome.</title>
        <authorList>
            <person name="Kono N."/>
            <person name="Arakawa K."/>
        </authorList>
    </citation>
    <scope>NUCLEOTIDE SEQUENCE [LARGE SCALE GENOMIC DNA]</scope>
</reference>
<gene>
    <name evidence="1" type="ORF">CDAR_475921</name>
</gene>
<keyword evidence="2" id="KW-1185">Reference proteome</keyword>
<sequence>MSHSIPPQKVLLLEPNAKEFLNLYIMQKSRGEHVSNKRVEMYLPPLPTANTYRNLLSLPPLLPFSRHFNSTPHLSTAVKFSFNPPPPPQKQLFNPQLPPTPTISSWPFAKSVEVW</sequence>
<protein>
    <submittedName>
        <fullName evidence="1">Uncharacterized protein</fullName>
    </submittedName>
</protein>
<organism evidence="1 2">
    <name type="scientific">Caerostris darwini</name>
    <dbReference type="NCBI Taxonomy" id="1538125"/>
    <lineage>
        <taxon>Eukaryota</taxon>
        <taxon>Metazoa</taxon>
        <taxon>Ecdysozoa</taxon>
        <taxon>Arthropoda</taxon>
        <taxon>Chelicerata</taxon>
        <taxon>Arachnida</taxon>
        <taxon>Araneae</taxon>
        <taxon>Araneomorphae</taxon>
        <taxon>Entelegynae</taxon>
        <taxon>Araneoidea</taxon>
        <taxon>Araneidae</taxon>
        <taxon>Caerostris</taxon>
    </lineage>
</organism>
<accession>A0AAV4PA03</accession>